<organism evidence="2 3">
    <name type="scientific">Lasallia pustulata</name>
    <dbReference type="NCBI Taxonomy" id="136370"/>
    <lineage>
        <taxon>Eukaryota</taxon>
        <taxon>Fungi</taxon>
        <taxon>Dikarya</taxon>
        <taxon>Ascomycota</taxon>
        <taxon>Pezizomycotina</taxon>
        <taxon>Lecanoromycetes</taxon>
        <taxon>OSLEUM clade</taxon>
        <taxon>Umbilicariomycetidae</taxon>
        <taxon>Umbilicariales</taxon>
        <taxon>Umbilicariaceae</taxon>
        <taxon>Lasallia</taxon>
    </lineage>
</organism>
<gene>
    <name evidence="2" type="ORF">FRX48_08750</name>
</gene>
<protein>
    <submittedName>
        <fullName evidence="2">Uncharacterized protein</fullName>
    </submittedName>
</protein>
<evidence type="ECO:0000313" key="2">
    <source>
        <dbReference type="EMBL" id="KAA6407507.1"/>
    </source>
</evidence>
<comment type="caution">
    <text evidence="2">The sequence shown here is derived from an EMBL/GenBank/DDBJ whole genome shotgun (WGS) entry which is preliminary data.</text>
</comment>
<accession>A0A5M8PDU4</accession>
<reference evidence="2 3" key="1">
    <citation type="submission" date="2019-09" db="EMBL/GenBank/DDBJ databases">
        <title>The hologenome of the rock-dwelling lichen Lasallia pustulata.</title>
        <authorList>
            <person name="Greshake Tzovaras B."/>
            <person name="Segers F."/>
            <person name="Bicker A."/>
            <person name="Dal Grande F."/>
            <person name="Otte J."/>
            <person name="Hankeln T."/>
            <person name="Schmitt I."/>
            <person name="Ebersberger I."/>
        </authorList>
    </citation>
    <scope>NUCLEOTIDE SEQUENCE [LARGE SCALE GENOMIC DNA]</scope>
    <source>
        <strain evidence="2">A1-1</strain>
    </source>
</reference>
<dbReference type="AlphaFoldDB" id="A0A5M8PDU4"/>
<evidence type="ECO:0000256" key="1">
    <source>
        <dbReference type="SAM" id="MobiDB-lite"/>
    </source>
</evidence>
<evidence type="ECO:0000313" key="3">
    <source>
        <dbReference type="Proteomes" id="UP000324767"/>
    </source>
</evidence>
<name>A0A5M8PDU4_9LECA</name>
<dbReference type="EMBL" id="VXIT01000017">
    <property type="protein sequence ID" value="KAA6407507.1"/>
    <property type="molecule type" value="Genomic_DNA"/>
</dbReference>
<proteinExistence type="predicted"/>
<feature type="region of interest" description="Disordered" evidence="1">
    <location>
        <begin position="38"/>
        <end position="58"/>
    </location>
</feature>
<dbReference type="OrthoDB" id="10475985at2759"/>
<sequence>MVEYLTLGQLEDIWRKQDAYTDYVDMPQRTVELIPTIPSTQHTSPSQGVYQNPTKKVSGLSNTTKPSIVNMRKILLESAMSVYYPPLVEFLRFRALLGYFASTVMVCSMEWL</sequence>
<dbReference type="Proteomes" id="UP000324767">
    <property type="component" value="Unassembled WGS sequence"/>
</dbReference>